<evidence type="ECO:0000256" key="2">
    <source>
        <dbReference type="ARBA" id="ARBA00022729"/>
    </source>
</evidence>
<feature type="domain" description="LysM" evidence="7">
    <location>
        <begin position="39"/>
        <end position="84"/>
    </location>
</feature>
<sequence>MKSLHIGLGCALLASGALSQFLEPPPTTADPNTLPECTWWHVAVAGDTCEELSAAWGLTVATLTKWNPSLASGCNFVVGNSYCIEKNYGLPDPEPTTSTSAAPPTTTGNGVATPKPISDGMTTTCNKFHLVVKGDGCASILQKYGISFDQLFVWNPAIGSNCEMLQLGVNYCVGLIGGTPVTSTPPTITTPTNGVVTPTPIPDDTVKNCNKFHLVVKGDGCTAITTQYGISFAQFYAWNPAVGSNCELLQLGVNYCVGLIGGSPITSAPPTITTPANGIVTPSPIQDNMTTNCNKFHLVVKGEGCSSIGTLYGISFAQLFSWNPAIGSNCETLQLGTHVCVGVIGGATTTTTPGPSPTTSRPGNGIVTPTPIREGTTPNCTQFHFVVKGDGCASIQQKYGISFDQLFAWNPAVGSNCEGLWLDTYVCVKATGGPTAPPTMTTRTTSTSTTSTRGNGVATPTPTQPGMVTNCKTFHKVVKGDGCQAIADRYKITLANFKKWNTAVGTNCELMWLDAYVCVGVL</sequence>
<dbReference type="Proteomes" id="UP001302812">
    <property type="component" value="Unassembled WGS sequence"/>
</dbReference>
<evidence type="ECO:0000313" key="9">
    <source>
        <dbReference type="Proteomes" id="UP001302812"/>
    </source>
</evidence>
<dbReference type="InterPro" id="IPR052210">
    <property type="entry name" value="LysM1-like"/>
</dbReference>
<accession>A0AAN6QDC9</accession>
<feature type="compositionally biased region" description="Low complexity" evidence="5">
    <location>
        <begin position="437"/>
        <end position="454"/>
    </location>
</feature>
<dbReference type="EMBL" id="MU853366">
    <property type="protein sequence ID" value="KAK4108054.1"/>
    <property type="molecule type" value="Genomic_DNA"/>
</dbReference>
<evidence type="ECO:0000259" key="7">
    <source>
        <dbReference type="PROSITE" id="PS51782"/>
    </source>
</evidence>
<feature type="compositionally biased region" description="Low complexity" evidence="5">
    <location>
        <begin position="350"/>
        <end position="363"/>
    </location>
</feature>
<dbReference type="GO" id="GO:0008061">
    <property type="term" value="F:chitin binding"/>
    <property type="evidence" value="ECO:0007669"/>
    <property type="project" value="UniProtKB-KW"/>
</dbReference>
<protein>
    <submittedName>
        <fullName evidence="8">Carbohydrate-binding module family 50 protein</fullName>
    </submittedName>
</protein>
<feature type="domain" description="LysM" evidence="7">
    <location>
        <begin position="295"/>
        <end position="341"/>
    </location>
</feature>
<comment type="caution">
    <text evidence="8">The sequence shown here is derived from an EMBL/GenBank/DDBJ whole genome shotgun (WGS) entry which is preliminary data.</text>
</comment>
<name>A0AAN6QDC9_9PEZI</name>
<feature type="region of interest" description="Disordered" evidence="5">
    <location>
        <begin position="93"/>
        <end position="115"/>
    </location>
</feature>
<dbReference type="Gene3D" id="3.10.350.10">
    <property type="entry name" value="LysM domain"/>
    <property type="match status" value="6"/>
</dbReference>
<feature type="compositionally biased region" description="Low complexity" evidence="5">
    <location>
        <begin position="95"/>
        <end position="107"/>
    </location>
</feature>
<evidence type="ECO:0000256" key="6">
    <source>
        <dbReference type="SAM" id="SignalP"/>
    </source>
</evidence>
<dbReference type="PANTHER" id="PTHR34997:SF2">
    <property type="entry name" value="LYSM DOMAIN-CONTAINING PROTEIN-RELATED"/>
    <property type="match status" value="1"/>
</dbReference>
<reference evidence="8" key="2">
    <citation type="submission" date="2023-05" db="EMBL/GenBank/DDBJ databases">
        <authorList>
            <consortium name="Lawrence Berkeley National Laboratory"/>
            <person name="Steindorff A."/>
            <person name="Hensen N."/>
            <person name="Bonometti L."/>
            <person name="Westerberg I."/>
            <person name="Brannstrom I.O."/>
            <person name="Guillou S."/>
            <person name="Cros-Aarteil S."/>
            <person name="Calhoun S."/>
            <person name="Haridas S."/>
            <person name="Kuo A."/>
            <person name="Mondo S."/>
            <person name="Pangilinan J."/>
            <person name="Riley R."/>
            <person name="Labutti K."/>
            <person name="Andreopoulos B."/>
            <person name="Lipzen A."/>
            <person name="Chen C."/>
            <person name="Yanf M."/>
            <person name="Daum C."/>
            <person name="Ng V."/>
            <person name="Clum A."/>
            <person name="Ohm R."/>
            <person name="Martin F."/>
            <person name="Silar P."/>
            <person name="Natvig D."/>
            <person name="Lalanne C."/>
            <person name="Gautier V."/>
            <person name="Ament-Velasquez S.L."/>
            <person name="Kruys A."/>
            <person name="Hutchinson M.I."/>
            <person name="Powell A.J."/>
            <person name="Barry K."/>
            <person name="Miller A.N."/>
            <person name="Grigoriev I.V."/>
            <person name="Debuchy R."/>
            <person name="Gladieux P."/>
            <person name="Thoren M.H."/>
            <person name="Johannesson H."/>
        </authorList>
    </citation>
    <scope>NUCLEOTIDE SEQUENCE</scope>
    <source>
        <strain evidence="8">CBS 508.74</strain>
    </source>
</reference>
<comment type="similarity">
    <text evidence="4">Belongs to the secreted LysM effector family.</text>
</comment>
<dbReference type="GeneID" id="89940330"/>
<dbReference type="SUPFAM" id="SSF54106">
    <property type="entry name" value="LysM domain"/>
    <property type="match status" value="5"/>
</dbReference>
<evidence type="ECO:0000256" key="3">
    <source>
        <dbReference type="ARBA" id="ARBA00023026"/>
    </source>
</evidence>
<feature type="domain" description="LysM" evidence="7">
    <location>
        <begin position="382"/>
        <end position="428"/>
    </location>
</feature>
<dbReference type="PROSITE" id="PS51782">
    <property type="entry name" value="LYSM"/>
    <property type="match status" value="6"/>
</dbReference>
<feature type="chain" id="PRO_5042984527" evidence="6">
    <location>
        <begin position="20"/>
        <end position="522"/>
    </location>
</feature>
<evidence type="ECO:0000256" key="5">
    <source>
        <dbReference type="SAM" id="MobiDB-lite"/>
    </source>
</evidence>
<evidence type="ECO:0000256" key="1">
    <source>
        <dbReference type="ARBA" id="ARBA00022669"/>
    </source>
</evidence>
<reference evidence="8" key="1">
    <citation type="journal article" date="2023" name="Mol. Phylogenet. Evol.">
        <title>Genome-scale phylogeny and comparative genomics of the fungal order Sordariales.</title>
        <authorList>
            <person name="Hensen N."/>
            <person name="Bonometti L."/>
            <person name="Westerberg I."/>
            <person name="Brannstrom I.O."/>
            <person name="Guillou S."/>
            <person name="Cros-Aarteil S."/>
            <person name="Calhoun S."/>
            <person name="Haridas S."/>
            <person name="Kuo A."/>
            <person name="Mondo S."/>
            <person name="Pangilinan J."/>
            <person name="Riley R."/>
            <person name="LaButti K."/>
            <person name="Andreopoulos B."/>
            <person name="Lipzen A."/>
            <person name="Chen C."/>
            <person name="Yan M."/>
            <person name="Daum C."/>
            <person name="Ng V."/>
            <person name="Clum A."/>
            <person name="Steindorff A."/>
            <person name="Ohm R.A."/>
            <person name="Martin F."/>
            <person name="Silar P."/>
            <person name="Natvig D.O."/>
            <person name="Lalanne C."/>
            <person name="Gautier V."/>
            <person name="Ament-Velasquez S.L."/>
            <person name="Kruys A."/>
            <person name="Hutchinson M.I."/>
            <person name="Powell A.J."/>
            <person name="Barry K."/>
            <person name="Miller A.N."/>
            <person name="Grigoriev I.V."/>
            <person name="Debuchy R."/>
            <person name="Gladieux P."/>
            <person name="Hiltunen Thoren M."/>
            <person name="Johannesson H."/>
        </authorList>
    </citation>
    <scope>NUCLEOTIDE SEQUENCE</scope>
    <source>
        <strain evidence="8">CBS 508.74</strain>
    </source>
</reference>
<feature type="region of interest" description="Disordered" evidence="5">
    <location>
        <begin position="437"/>
        <end position="462"/>
    </location>
</feature>
<evidence type="ECO:0000313" key="8">
    <source>
        <dbReference type="EMBL" id="KAK4108054.1"/>
    </source>
</evidence>
<dbReference type="CDD" id="cd00118">
    <property type="entry name" value="LysM"/>
    <property type="match status" value="6"/>
</dbReference>
<keyword evidence="9" id="KW-1185">Reference proteome</keyword>
<gene>
    <name evidence="8" type="ORF">N656DRAFT_784588</name>
</gene>
<dbReference type="InterPro" id="IPR036779">
    <property type="entry name" value="LysM_dom_sf"/>
</dbReference>
<feature type="domain" description="LysM" evidence="7">
    <location>
        <begin position="211"/>
        <end position="257"/>
    </location>
</feature>
<keyword evidence="3" id="KW-0843">Virulence</keyword>
<proteinExistence type="inferred from homology"/>
<feature type="signal peptide" evidence="6">
    <location>
        <begin position="1"/>
        <end position="19"/>
    </location>
</feature>
<keyword evidence="2 6" id="KW-0732">Signal</keyword>
<dbReference type="Pfam" id="PF01476">
    <property type="entry name" value="LysM"/>
    <property type="match status" value="6"/>
</dbReference>
<dbReference type="PANTHER" id="PTHR34997">
    <property type="entry name" value="AM15"/>
    <property type="match status" value="1"/>
</dbReference>
<feature type="domain" description="LysM" evidence="7">
    <location>
        <begin position="473"/>
        <end position="519"/>
    </location>
</feature>
<feature type="region of interest" description="Disordered" evidence="5">
    <location>
        <begin position="350"/>
        <end position="373"/>
    </location>
</feature>
<dbReference type="AlphaFoldDB" id="A0AAN6QDC9"/>
<organism evidence="8 9">
    <name type="scientific">Canariomyces notabilis</name>
    <dbReference type="NCBI Taxonomy" id="2074819"/>
    <lineage>
        <taxon>Eukaryota</taxon>
        <taxon>Fungi</taxon>
        <taxon>Dikarya</taxon>
        <taxon>Ascomycota</taxon>
        <taxon>Pezizomycotina</taxon>
        <taxon>Sordariomycetes</taxon>
        <taxon>Sordariomycetidae</taxon>
        <taxon>Sordariales</taxon>
        <taxon>Chaetomiaceae</taxon>
        <taxon>Canariomyces</taxon>
    </lineage>
</organism>
<dbReference type="RefSeq" id="XP_064665624.1">
    <property type="nucleotide sequence ID" value="XM_064816205.1"/>
</dbReference>
<evidence type="ECO:0000256" key="4">
    <source>
        <dbReference type="ARBA" id="ARBA00044955"/>
    </source>
</evidence>
<feature type="domain" description="LysM" evidence="7">
    <location>
        <begin position="127"/>
        <end position="173"/>
    </location>
</feature>
<dbReference type="InterPro" id="IPR018392">
    <property type="entry name" value="LysM"/>
</dbReference>
<keyword evidence="1" id="KW-0147">Chitin-binding</keyword>
<dbReference type="SMART" id="SM00257">
    <property type="entry name" value="LysM"/>
    <property type="match status" value="6"/>
</dbReference>